<sequence length="147" mass="16732">MLLDPGIPKLYPEGHYLFDIVSDPEKKPNSFGNGFYYEFKFIVKDANGEHWNYTGIFTQKQDKYHDLLIALGGTKDEKGYTRLSDISFAGRKFEADIIQRPAKNDPKKMINDIINIIPLRQPASVSQGDISVSQSVEEESTNEEIPF</sequence>
<feature type="compositionally biased region" description="Acidic residues" evidence="1">
    <location>
        <begin position="136"/>
        <end position="147"/>
    </location>
</feature>
<feature type="region of interest" description="Disordered" evidence="1">
    <location>
        <begin position="128"/>
        <end position="147"/>
    </location>
</feature>
<evidence type="ECO:0000313" key="2">
    <source>
        <dbReference type="EMBL" id="GAG24189.1"/>
    </source>
</evidence>
<reference evidence="2" key="1">
    <citation type="journal article" date="2014" name="Front. Microbiol.">
        <title>High frequency of phylogenetically diverse reductive dehalogenase-homologous genes in deep subseafloor sedimentary metagenomes.</title>
        <authorList>
            <person name="Kawai M."/>
            <person name="Futagami T."/>
            <person name="Toyoda A."/>
            <person name="Takaki Y."/>
            <person name="Nishi S."/>
            <person name="Hori S."/>
            <person name="Arai W."/>
            <person name="Tsubouchi T."/>
            <person name="Morono Y."/>
            <person name="Uchiyama I."/>
            <person name="Ito T."/>
            <person name="Fujiyama A."/>
            <person name="Inagaki F."/>
            <person name="Takami H."/>
        </authorList>
    </citation>
    <scope>NUCLEOTIDE SEQUENCE</scope>
    <source>
        <strain evidence="2">Expedition CK06-06</strain>
    </source>
</reference>
<dbReference type="AlphaFoldDB" id="X0W087"/>
<evidence type="ECO:0000256" key="1">
    <source>
        <dbReference type="SAM" id="MobiDB-lite"/>
    </source>
</evidence>
<proteinExistence type="predicted"/>
<gene>
    <name evidence="2" type="ORF">S01H1_51569</name>
</gene>
<name>X0W087_9ZZZZ</name>
<protein>
    <recommendedName>
        <fullName evidence="3">DUF669 domain-containing protein</fullName>
    </recommendedName>
</protein>
<evidence type="ECO:0008006" key="3">
    <source>
        <dbReference type="Google" id="ProtNLM"/>
    </source>
</evidence>
<comment type="caution">
    <text evidence="2">The sequence shown here is derived from an EMBL/GenBank/DDBJ whole genome shotgun (WGS) entry which is preliminary data.</text>
</comment>
<dbReference type="EMBL" id="BARS01033282">
    <property type="protein sequence ID" value="GAG24189.1"/>
    <property type="molecule type" value="Genomic_DNA"/>
</dbReference>
<organism evidence="2">
    <name type="scientific">marine sediment metagenome</name>
    <dbReference type="NCBI Taxonomy" id="412755"/>
    <lineage>
        <taxon>unclassified sequences</taxon>
        <taxon>metagenomes</taxon>
        <taxon>ecological metagenomes</taxon>
    </lineage>
</organism>
<accession>X0W087</accession>